<keyword evidence="3" id="KW-1185">Reference proteome</keyword>
<gene>
    <name evidence="2" type="ORF">O3P69_014459</name>
</gene>
<evidence type="ECO:0000256" key="1">
    <source>
        <dbReference type="SAM" id="MobiDB-lite"/>
    </source>
</evidence>
<dbReference type="EMBL" id="JARAKH010000034">
    <property type="protein sequence ID" value="KAK8384907.1"/>
    <property type="molecule type" value="Genomic_DNA"/>
</dbReference>
<feature type="compositionally biased region" description="Polar residues" evidence="1">
    <location>
        <begin position="1425"/>
        <end position="1435"/>
    </location>
</feature>
<feature type="compositionally biased region" description="Basic residues" evidence="1">
    <location>
        <begin position="1404"/>
        <end position="1416"/>
    </location>
</feature>
<dbReference type="Proteomes" id="UP001487740">
    <property type="component" value="Unassembled WGS sequence"/>
</dbReference>
<protein>
    <recommendedName>
        <fullName evidence="4">Separin</fullName>
    </recommendedName>
</protein>
<feature type="compositionally biased region" description="Polar residues" evidence="1">
    <location>
        <begin position="1377"/>
        <end position="1387"/>
    </location>
</feature>
<evidence type="ECO:0008006" key="4">
    <source>
        <dbReference type="Google" id="ProtNLM"/>
    </source>
</evidence>
<comment type="caution">
    <text evidence="2">The sequence shown here is derived from an EMBL/GenBank/DDBJ whole genome shotgun (WGS) entry which is preliminary data.</text>
</comment>
<feature type="region of interest" description="Disordered" evidence="1">
    <location>
        <begin position="1298"/>
        <end position="1347"/>
    </location>
</feature>
<feature type="compositionally biased region" description="Low complexity" evidence="1">
    <location>
        <begin position="1453"/>
        <end position="1466"/>
    </location>
</feature>
<proteinExistence type="predicted"/>
<feature type="compositionally biased region" description="Polar residues" evidence="1">
    <location>
        <begin position="1255"/>
        <end position="1264"/>
    </location>
</feature>
<name>A0AAW0TE33_SCYPA</name>
<dbReference type="EMBL" id="JARAKH010000034">
    <property type="protein sequence ID" value="KAK8384908.1"/>
    <property type="molecule type" value="Genomic_DNA"/>
</dbReference>
<evidence type="ECO:0000313" key="2">
    <source>
        <dbReference type="EMBL" id="KAK8384906.1"/>
    </source>
</evidence>
<organism evidence="2 3">
    <name type="scientific">Scylla paramamosain</name>
    <name type="common">Mud crab</name>
    <dbReference type="NCBI Taxonomy" id="85552"/>
    <lineage>
        <taxon>Eukaryota</taxon>
        <taxon>Metazoa</taxon>
        <taxon>Ecdysozoa</taxon>
        <taxon>Arthropoda</taxon>
        <taxon>Crustacea</taxon>
        <taxon>Multicrustacea</taxon>
        <taxon>Malacostraca</taxon>
        <taxon>Eumalacostraca</taxon>
        <taxon>Eucarida</taxon>
        <taxon>Decapoda</taxon>
        <taxon>Pleocyemata</taxon>
        <taxon>Brachyura</taxon>
        <taxon>Eubrachyura</taxon>
        <taxon>Portunoidea</taxon>
        <taxon>Portunidae</taxon>
        <taxon>Portuninae</taxon>
        <taxon>Scylla</taxon>
    </lineage>
</organism>
<feature type="region of interest" description="Disordered" evidence="1">
    <location>
        <begin position="1251"/>
        <end position="1274"/>
    </location>
</feature>
<reference evidence="2 3" key="1">
    <citation type="submission" date="2023-03" db="EMBL/GenBank/DDBJ databases">
        <title>High-quality genome of Scylla paramamosain provides insights in environmental adaptation.</title>
        <authorList>
            <person name="Zhang L."/>
        </authorList>
    </citation>
    <scope>NUCLEOTIDE SEQUENCE [LARGE SCALE GENOMIC DNA]</scope>
    <source>
        <strain evidence="2">LZ_2023a</strain>
        <tissue evidence="2">Muscle</tissue>
    </source>
</reference>
<dbReference type="EMBL" id="JARAKH010000034">
    <property type="protein sequence ID" value="KAK8384906.1"/>
    <property type="molecule type" value="Genomic_DNA"/>
</dbReference>
<evidence type="ECO:0000313" key="3">
    <source>
        <dbReference type="Proteomes" id="UP001487740"/>
    </source>
</evidence>
<sequence>MAGLAAVKGKILGGQVVGLQEDIRKLVRASSSGGEGQLIIRTCSRFVYETPDLEEQRFSAVLEIVSICCEHHREHITGDPFFHFKSMYYIILLAVRRKDLHHHSARLAVDIEPYLELCDTSKEEVQSMVKKMHSTLWNASLNVTAPMVALTLQRFALRCFLAVGGSLSQMCDQAVMAHLVYEKAEKCAENSDLYFQALFMYLTQTMSKQSACDENSVLAIVGLVMEYAKVAVKTGKYSDFGRNNKQLVKLLETHCDSKMLTGLKAGLKLPEMAMALQLGRCGDEMLRKLLGSCGIVAALPGPNTVLVLGLLTTLTLIPPCSNLKLTSYIVEILMKRCRIPVSDEIVKKISSVLNQQLTTIFDMLNGSPGSEPETLFSHVLTWAEATRPFILSHLCGKPDKMGALYSIGIHFGNFGSMAYKKTKYDTAVKLLEVTVDLFEQYHTHSPQEQKHIAWQNLSRKFQLWSDVLRYGGHHWGAGVAAARGFLAGCLPTEDLVSTWVKCKRDAKKGGSEVLRDLTVCDVVKEARRKYKEANGVVFDQDAALLKEIQCYKQQKYNTMEEQLCCGRAVAASEHRLEGRVWGLLAVTEALWTYPDMETEEHAAQHAAQQAKDLLQEAKSGGANKPVLLELEALVHFWQYLCYIQVMYNKADAEVKDADKPNPFTAQVAEPGEEEHLHDRCEGRPTALLSLHTQYASLAPLQAALDIWDRFISEDLPLENPDMACASLTSVGYIYHLSGLAAPTIQAWGLLIALARRHSLLNYLIKGIVELILTAPELVDASLVGELEQMVSSSELATPQDTSHTCLMLNASVATAFLYYKTGKYEDGARLVQETLQSEVLAKRTIKTTEVQTLVHLVASLYAWLPPWLLNPAPAFPAPCFSLALLACRQANALVVMALTDSNKDIICWRHRVASLLLTTTSWLGHLSITTAQPRMARAYIEKSLKFSQQLILPLRIAECLELLAHVDMLCDQLDDCRVKVDSLEALLRTHPSSQEELQDLMPEFTKLSISKSSKVTKKQGPEIFCDPVASNGERMRTESGAQDLHLKRCLPFQAGAEEVAISSPSVGQLDNVAIVRFSPCPSRGMRCVLCATPIIHHLRISTAVLLALLHAHSERFQAAQKCLDQAWKMYADIADKAEEVSSYMVSFLKRDAKDWVTSPSMFVNSRLHLVHLQIFHAQAECLALERKWEKALSVNLQCLQTLATQESQLLIQDMHFVAVLSLQGHALEKVISRSPKSPEDIDQLVITGQQDDESPTITVTTPKMSSRKEDGSSTKTIQNLLNAPRHVNRRNLIFTIPSDEEEDSTDSATKSATCITPHKQIAPTPNKFFKSARKKPPSSVRKKENAENKNILDSLEADWGGTLPSLVLKVPSDLPLSSLNSAPQGPSQHDGERLGLSTSPKSTSKVRNKIGQKTRVPKSAGTRGKSASSLSQNPGNADPQEETAPPRGRSRAVKTASSSTSKAKVVTEPKPATRTRASRSLRLI</sequence>
<accession>A0AAW0TE33</accession>
<feature type="region of interest" description="Disordered" evidence="1">
    <location>
        <begin position="1377"/>
        <end position="1484"/>
    </location>
</feature>